<proteinExistence type="predicted"/>
<sequence>MERLSKYQGRQPLQNKMIGSKSLYVSLAQRREVRRQLESEISQCYQIRMQQAAAAGLPGGYINTSTGPCTTRPDQAATLLRLHMAPPFGQGPPQGYGIPGYPAGAPRPPDVLPPAGPCAPGAACCGSRFPAPARLQAQPQTHNAGAPPAGQAPPPPPALPPSPVTLTNASPMEQKQMLGEVIYMKIAPSQPELAGKITGMLLGMDNTELLHLLDAPDAMATREALAVLHEFAHCYGACRDFVVDHP</sequence>
<dbReference type="InterPro" id="IPR002004">
    <property type="entry name" value="PABP_HYD_C"/>
</dbReference>
<protein>
    <recommendedName>
        <fullName evidence="2">PABC domain-containing protein</fullName>
    </recommendedName>
</protein>
<dbReference type="GO" id="GO:0003723">
    <property type="term" value="F:RNA binding"/>
    <property type="evidence" value="ECO:0007669"/>
    <property type="project" value="InterPro"/>
</dbReference>
<reference evidence="3 4" key="1">
    <citation type="submission" date="2014-06" db="EMBL/GenBank/DDBJ databases">
        <title>Evolutionary Origins and Diversification of the Mycorrhizal Mutualists.</title>
        <authorList>
            <consortium name="DOE Joint Genome Institute"/>
            <consortium name="Mycorrhizal Genomics Consortium"/>
            <person name="Kohler A."/>
            <person name="Kuo A."/>
            <person name="Nagy L.G."/>
            <person name="Floudas D."/>
            <person name="Copeland A."/>
            <person name="Barry K.W."/>
            <person name="Cichocki N."/>
            <person name="Veneault-Fourrey C."/>
            <person name="LaButti K."/>
            <person name="Lindquist E.A."/>
            <person name="Lipzen A."/>
            <person name="Lundell T."/>
            <person name="Morin E."/>
            <person name="Murat C."/>
            <person name="Riley R."/>
            <person name="Ohm R."/>
            <person name="Sun H."/>
            <person name="Tunlid A."/>
            <person name="Henrissat B."/>
            <person name="Grigoriev I.V."/>
            <person name="Hibbett D.S."/>
            <person name="Martin F."/>
        </authorList>
    </citation>
    <scope>NUCLEOTIDE SEQUENCE [LARGE SCALE GENOMIC DNA]</scope>
    <source>
        <strain evidence="3 4">FD-325 SS-3</strain>
    </source>
</reference>
<dbReference type="SMART" id="SM00517">
    <property type="entry name" value="PolyA"/>
    <property type="match status" value="1"/>
</dbReference>
<dbReference type="EMBL" id="KN832580">
    <property type="protein sequence ID" value="KII83193.1"/>
    <property type="molecule type" value="Genomic_DNA"/>
</dbReference>
<keyword evidence="4" id="KW-1185">Reference proteome</keyword>
<dbReference type="PROSITE" id="PS51309">
    <property type="entry name" value="PABC"/>
    <property type="match status" value="1"/>
</dbReference>
<evidence type="ECO:0000256" key="1">
    <source>
        <dbReference type="SAM" id="MobiDB-lite"/>
    </source>
</evidence>
<dbReference type="Proteomes" id="UP000053263">
    <property type="component" value="Unassembled WGS sequence"/>
</dbReference>
<dbReference type="OrthoDB" id="19742at2759"/>
<accession>A0A0C9T4Z2</accession>
<feature type="compositionally biased region" description="Pro residues" evidence="1">
    <location>
        <begin position="150"/>
        <end position="163"/>
    </location>
</feature>
<organism evidence="3 4">
    <name type="scientific">Plicaturopsis crispa FD-325 SS-3</name>
    <dbReference type="NCBI Taxonomy" id="944288"/>
    <lineage>
        <taxon>Eukaryota</taxon>
        <taxon>Fungi</taxon>
        <taxon>Dikarya</taxon>
        <taxon>Basidiomycota</taxon>
        <taxon>Agaricomycotina</taxon>
        <taxon>Agaricomycetes</taxon>
        <taxon>Agaricomycetidae</taxon>
        <taxon>Amylocorticiales</taxon>
        <taxon>Amylocorticiaceae</taxon>
        <taxon>Plicatura</taxon>
        <taxon>Plicaturopsis crispa</taxon>
    </lineage>
</organism>
<dbReference type="Gene3D" id="1.10.1900.10">
    <property type="entry name" value="c-terminal domain of poly(a) binding protein"/>
    <property type="match status" value="1"/>
</dbReference>
<feature type="region of interest" description="Disordered" evidence="1">
    <location>
        <begin position="138"/>
        <end position="168"/>
    </location>
</feature>
<evidence type="ECO:0000313" key="3">
    <source>
        <dbReference type="EMBL" id="KII83193.1"/>
    </source>
</evidence>
<evidence type="ECO:0000259" key="2">
    <source>
        <dbReference type="PROSITE" id="PS51309"/>
    </source>
</evidence>
<dbReference type="SUPFAM" id="SSF63570">
    <property type="entry name" value="PABC (PABP) domain"/>
    <property type="match status" value="1"/>
</dbReference>
<dbReference type="AlphaFoldDB" id="A0A0C9T4Z2"/>
<feature type="domain" description="PABC" evidence="2">
    <location>
        <begin position="158"/>
        <end position="235"/>
    </location>
</feature>
<evidence type="ECO:0000313" key="4">
    <source>
        <dbReference type="Proteomes" id="UP000053263"/>
    </source>
</evidence>
<dbReference type="InterPro" id="IPR036053">
    <property type="entry name" value="PABP-dom"/>
</dbReference>
<dbReference type="Pfam" id="PF00658">
    <property type="entry name" value="MLLE"/>
    <property type="match status" value="1"/>
</dbReference>
<name>A0A0C9T4Z2_PLICR</name>
<gene>
    <name evidence="3" type="ORF">PLICRDRAFT_180596</name>
</gene>
<dbReference type="HOGENOM" id="CLU_1129472_0_0_1"/>